<evidence type="ECO:0000256" key="2">
    <source>
        <dbReference type="SAM" id="MobiDB-lite"/>
    </source>
</evidence>
<dbReference type="InterPro" id="IPR000225">
    <property type="entry name" value="Armadillo"/>
</dbReference>
<feature type="repeat" description="ARM" evidence="1">
    <location>
        <begin position="32"/>
        <end position="59"/>
    </location>
</feature>
<reference evidence="3" key="1">
    <citation type="submission" date="2021-01" db="EMBL/GenBank/DDBJ databases">
        <authorList>
            <person name="Corre E."/>
            <person name="Pelletier E."/>
            <person name="Niang G."/>
            <person name="Scheremetjew M."/>
            <person name="Finn R."/>
            <person name="Kale V."/>
            <person name="Holt S."/>
            <person name="Cochrane G."/>
            <person name="Meng A."/>
            <person name="Brown T."/>
            <person name="Cohen L."/>
        </authorList>
    </citation>
    <scope>NUCLEOTIDE SEQUENCE</scope>
    <source>
        <strain evidence="3">CCMP281</strain>
    </source>
</reference>
<evidence type="ECO:0000313" key="3">
    <source>
        <dbReference type="EMBL" id="CAE0118096.1"/>
    </source>
</evidence>
<evidence type="ECO:0000256" key="1">
    <source>
        <dbReference type="PROSITE-ProRule" id="PRU00259"/>
    </source>
</evidence>
<dbReference type="SUPFAM" id="SSF48371">
    <property type="entry name" value="ARM repeat"/>
    <property type="match status" value="1"/>
</dbReference>
<dbReference type="EMBL" id="HBHX01033807">
    <property type="protein sequence ID" value="CAE0118096.1"/>
    <property type="molecule type" value="Transcribed_RNA"/>
</dbReference>
<organism evidence="3">
    <name type="scientific">Haptolina ericina</name>
    <dbReference type="NCBI Taxonomy" id="156174"/>
    <lineage>
        <taxon>Eukaryota</taxon>
        <taxon>Haptista</taxon>
        <taxon>Haptophyta</taxon>
        <taxon>Prymnesiophyceae</taxon>
        <taxon>Prymnesiales</taxon>
        <taxon>Prymnesiaceae</taxon>
        <taxon>Haptolina</taxon>
    </lineage>
</organism>
<dbReference type="AlphaFoldDB" id="A0A7S3EZP8"/>
<dbReference type="InterPro" id="IPR011989">
    <property type="entry name" value="ARM-like"/>
</dbReference>
<sequence>MDEIEAAVMRLALLVDETDEAERTGCLLRKDGGIEALVGLLDHPAPQVHQSAMLIIGNLGAVDVDPNAEHTRHILKMSGAHAKLPPHVESNIALTVAYALAAMQNTCSFDADFVGVHREGGSLMGRLRQLQSVGEPRVEQYATGCLINMRQTAARVKREELRAWATRERERVRTALPRTRLASSQSEAVSGRLKTASAEAWAQPHRAGTGAAAGGATAWPVSAARGGAASPRRSVAGICQPTGAAERRTLPTVLSVPALRVWTDEGPDAAAAGVEVCGVGGVGGERVGVSGADGAGCVGGAGGTRRQGGGEEADDETYEDAREEAEGVEEEGELGVDGLVAALDQTLGVGEPGVVGVRHSKLPYQGTSAPQFSGLRRKIAPQPTKLPVNERPEPDLRLPRESAPPPKDVPWLMYPVARPAEGGAFARGAKLKSGELISR</sequence>
<protein>
    <submittedName>
        <fullName evidence="3">Uncharacterized protein</fullName>
    </submittedName>
</protein>
<proteinExistence type="predicted"/>
<dbReference type="InterPro" id="IPR016024">
    <property type="entry name" value="ARM-type_fold"/>
</dbReference>
<feature type="region of interest" description="Disordered" evidence="2">
    <location>
        <begin position="376"/>
        <end position="410"/>
    </location>
</feature>
<feature type="region of interest" description="Disordered" evidence="2">
    <location>
        <begin position="301"/>
        <end position="332"/>
    </location>
</feature>
<gene>
    <name evidence="3" type="ORF">HERI1096_LOCUS18795</name>
</gene>
<name>A0A7S3EZP8_9EUKA</name>
<dbReference type="PROSITE" id="PS50176">
    <property type="entry name" value="ARM_REPEAT"/>
    <property type="match status" value="1"/>
</dbReference>
<accession>A0A7S3EZP8</accession>
<feature type="compositionally biased region" description="Acidic residues" evidence="2">
    <location>
        <begin position="311"/>
        <end position="332"/>
    </location>
</feature>
<feature type="compositionally biased region" description="Basic and acidic residues" evidence="2">
    <location>
        <begin position="388"/>
        <end position="400"/>
    </location>
</feature>
<dbReference type="Gene3D" id="1.25.10.10">
    <property type="entry name" value="Leucine-rich Repeat Variant"/>
    <property type="match status" value="1"/>
</dbReference>